<feature type="domain" description="DUF1722" evidence="1">
    <location>
        <begin position="189"/>
        <end position="303"/>
    </location>
</feature>
<proteinExistence type="predicted"/>
<evidence type="ECO:0000259" key="1">
    <source>
        <dbReference type="Pfam" id="PF08349"/>
    </source>
</evidence>
<dbReference type="PANTHER" id="PTHR30087:SF0">
    <property type="entry name" value="INNER MEMBRANE PROTEIN"/>
    <property type="match status" value="1"/>
</dbReference>
<comment type="caution">
    <text evidence="2">The sequence shown here is derived from an EMBL/GenBank/DDBJ whole genome shotgun (WGS) entry which is preliminary data.</text>
</comment>
<dbReference type="Pfam" id="PF04463">
    <property type="entry name" value="2-thiour_desulf"/>
    <property type="match status" value="1"/>
</dbReference>
<gene>
    <name evidence="2" type="ORF">ENV67_05075</name>
</gene>
<protein>
    <submittedName>
        <fullName evidence="2">DUF1722 domain-containing protein</fullName>
    </submittedName>
</protein>
<evidence type="ECO:0000313" key="2">
    <source>
        <dbReference type="EMBL" id="HGW91896.1"/>
    </source>
</evidence>
<accession>A0A7C4U7A7</accession>
<sequence length="311" mass="36951">MRFNYHLKPKIVISKCFFKPVRYDGGIVIDDFINRLKNYVDFIEVCPEIGIGLSVPRKKIIILFEGEKKKLFQPETGIDLTYKMRDFSERFLNELNEIDGFILKSKSPSCGVSSAKCFKDNNICGKTDGFFAEEAKKRFPHLPVEDEGRLRDDGIREHFLTRIFAFSEFRELKENLSQDELVKFHSIYKFLLLSYNQKNLRELGRIVAEKKNIKDKMKDYEKIFFSSFDRRPSKRNIYNAIIHIFGFFSDNMNIREKKHFLNIAEKFKEGNLEKETIVEMLKNLANRFNNEYILNQKFLNPYPDELNYKNF</sequence>
<dbReference type="Pfam" id="PF08349">
    <property type="entry name" value="DUF1722"/>
    <property type="match status" value="1"/>
</dbReference>
<dbReference type="InterPro" id="IPR007553">
    <property type="entry name" value="2-thiour_desulf"/>
</dbReference>
<dbReference type="InterPro" id="IPR013560">
    <property type="entry name" value="DUF1722"/>
</dbReference>
<dbReference type="PANTHER" id="PTHR30087">
    <property type="entry name" value="INNER MEMBRANE PROTEIN"/>
    <property type="match status" value="1"/>
</dbReference>
<dbReference type="EMBL" id="DTHG01000064">
    <property type="protein sequence ID" value="HGW91896.1"/>
    <property type="molecule type" value="Genomic_DNA"/>
</dbReference>
<organism evidence="2">
    <name type="scientific">candidate division WOR-3 bacterium</name>
    <dbReference type="NCBI Taxonomy" id="2052148"/>
    <lineage>
        <taxon>Bacteria</taxon>
        <taxon>Bacteria division WOR-3</taxon>
    </lineage>
</organism>
<name>A0A7C4U7A7_UNCW3</name>
<dbReference type="AlphaFoldDB" id="A0A7C4U7A7"/>
<reference evidence="2" key="1">
    <citation type="journal article" date="2020" name="mSystems">
        <title>Genome- and Community-Level Interaction Insights into Carbon Utilization and Element Cycling Functions of Hydrothermarchaeota in Hydrothermal Sediment.</title>
        <authorList>
            <person name="Zhou Z."/>
            <person name="Liu Y."/>
            <person name="Xu W."/>
            <person name="Pan J."/>
            <person name="Luo Z.H."/>
            <person name="Li M."/>
        </authorList>
    </citation>
    <scope>NUCLEOTIDE SEQUENCE [LARGE SCALE GENOMIC DNA]</scope>
    <source>
        <strain evidence="2">SpSt-780</strain>
    </source>
</reference>